<dbReference type="InterPro" id="IPR045069">
    <property type="entry name" value="MATE_euk"/>
</dbReference>
<keyword evidence="4 6" id="KW-1133">Transmembrane helix</keyword>
<evidence type="ECO:0000256" key="2">
    <source>
        <dbReference type="ARBA" id="ARBA00010199"/>
    </source>
</evidence>
<name>A0AAN9LZL1_CANGL</name>
<gene>
    <name evidence="7" type="ORF">VNO77_12199</name>
</gene>
<feature type="transmembrane region" description="Helical" evidence="6">
    <location>
        <begin position="347"/>
        <end position="367"/>
    </location>
</feature>
<dbReference type="GO" id="GO:0016020">
    <property type="term" value="C:membrane"/>
    <property type="evidence" value="ECO:0007669"/>
    <property type="project" value="UniProtKB-SubCell"/>
</dbReference>
<organism evidence="7 8">
    <name type="scientific">Canavalia gladiata</name>
    <name type="common">Sword bean</name>
    <name type="synonym">Dolichos gladiatus</name>
    <dbReference type="NCBI Taxonomy" id="3824"/>
    <lineage>
        <taxon>Eukaryota</taxon>
        <taxon>Viridiplantae</taxon>
        <taxon>Streptophyta</taxon>
        <taxon>Embryophyta</taxon>
        <taxon>Tracheophyta</taxon>
        <taxon>Spermatophyta</taxon>
        <taxon>Magnoliopsida</taxon>
        <taxon>eudicotyledons</taxon>
        <taxon>Gunneridae</taxon>
        <taxon>Pentapetalae</taxon>
        <taxon>rosids</taxon>
        <taxon>fabids</taxon>
        <taxon>Fabales</taxon>
        <taxon>Fabaceae</taxon>
        <taxon>Papilionoideae</taxon>
        <taxon>50 kb inversion clade</taxon>
        <taxon>NPAAA clade</taxon>
        <taxon>indigoferoid/millettioid clade</taxon>
        <taxon>Phaseoleae</taxon>
        <taxon>Canavalia</taxon>
    </lineage>
</organism>
<comment type="subcellular location">
    <subcellularLocation>
        <location evidence="1">Membrane</location>
        <topology evidence="1">Multi-pass membrane protein</topology>
    </subcellularLocation>
</comment>
<feature type="transmembrane region" description="Helical" evidence="6">
    <location>
        <begin position="225"/>
        <end position="244"/>
    </location>
</feature>
<sequence length="491" mass="53500">METATRSSLETPLCPNQHRNDELNVQISEQRCCSKEDIAEEAKKQLWLAGPLIAVSLLQYSLQMISIMFVGHLGELPLAGASLANSFASVTGYSVLLGMGSALETLCGQAYGGRQYHMLGVYTQRAMLVLLGLSIPLSLIWFYTSNLLIAMGQDHEISTEAGIFNRWMVPGLFAYGLLQCLNRFLQTQNNVFPMLISSGITTLVHIFFCWFFVFECELGSRGAALAISLSYLVNVIILVIYINVATSCASTWNGVSKEALNDMLSFIKLAVASAVMICLEYWSFEMVVLLSGLLPNPQLETSVLSISLNTCWMVYMISVGLGGAISTRVSNELGGGNAQGALLALRVMVAIAIVEGTTIALVTILVRNVWGKLYSNEDQVIKYVSKMMPLLALSDFLDGFQCVLSGAARGCGWQNLCAFINLGAYYVVAIPSAILFAFVFCFGGMGLWMGIICGLCVQGIALIIVNAYTDWDREARKAVQVTQKTKVDTQP</sequence>
<feature type="transmembrane region" description="Helical" evidence="6">
    <location>
        <begin position="419"/>
        <end position="440"/>
    </location>
</feature>
<dbReference type="Proteomes" id="UP001367508">
    <property type="component" value="Unassembled WGS sequence"/>
</dbReference>
<accession>A0AAN9LZL1</accession>
<evidence type="ECO:0000256" key="6">
    <source>
        <dbReference type="RuleBase" id="RU004914"/>
    </source>
</evidence>
<evidence type="ECO:0000313" key="7">
    <source>
        <dbReference type="EMBL" id="KAK7343449.1"/>
    </source>
</evidence>
<dbReference type="EMBL" id="JAYMYQ010000003">
    <property type="protein sequence ID" value="KAK7343449.1"/>
    <property type="molecule type" value="Genomic_DNA"/>
</dbReference>
<dbReference type="NCBIfam" id="TIGR00797">
    <property type="entry name" value="matE"/>
    <property type="match status" value="1"/>
</dbReference>
<dbReference type="Pfam" id="PF01554">
    <property type="entry name" value="MatE"/>
    <property type="match status" value="2"/>
</dbReference>
<feature type="transmembrane region" description="Helical" evidence="6">
    <location>
        <begin position="126"/>
        <end position="144"/>
    </location>
</feature>
<dbReference type="AlphaFoldDB" id="A0AAN9LZL1"/>
<keyword evidence="5 6" id="KW-0472">Membrane</keyword>
<comment type="caution">
    <text evidence="7">The sequence shown here is derived from an EMBL/GenBank/DDBJ whole genome shotgun (WGS) entry which is preliminary data.</text>
</comment>
<dbReference type="GO" id="GO:0015297">
    <property type="term" value="F:antiporter activity"/>
    <property type="evidence" value="ECO:0007669"/>
    <property type="project" value="InterPro"/>
</dbReference>
<evidence type="ECO:0000256" key="5">
    <source>
        <dbReference type="ARBA" id="ARBA00023136"/>
    </source>
</evidence>
<dbReference type="CDD" id="cd13132">
    <property type="entry name" value="MATE_eukaryotic"/>
    <property type="match status" value="1"/>
</dbReference>
<proteinExistence type="inferred from homology"/>
<evidence type="ECO:0000256" key="3">
    <source>
        <dbReference type="ARBA" id="ARBA00022692"/>
    </source>
</evidence>
<reference evidence="7 8" key="1">
    <citation type="submission" date="2024-01" db="EMBL/GenBank/DDBJ databases">
        <title>The genomes of 5 underutilized Papilionoideae crops provide insights into root nodulation and disease resistanc.</title>
        <authorList>
            <person name="Jiang F."/>
        </authorList>
    </citation>
    <scope>NUCLEOTIDE SEQUENCE [LARGE SCALE GENOMIC DNA]</scope>
    <source>
        <strain evidence="7">LVBAO_FW01</strain>
        <tissue evidence="7">Leaves</tissue>
    </source>
</reference>
<feature type="transmembrane region" description="Helical" evidence="6">
    <location>
        <begin position="304"/>
        <end position="326"/>
    </location>
</feature>
<dbReference type="PANTHER" id="PTHR11206">
    <property type="entry name" value="MULTIDRUG RESISTANCE PROTEIN"/>
    <property type="match status" value="1"/>
</dbReference>
<evidence type="ECO:0000256" key="4">
    <source>
        <dbReference type="ARBA" id="ARBA00022989"/>
    </source>
</evidence>
<evidence type="ECO:0000256" key="1">
    <source>
        <dbReference type="ARBA" id="ARBA00004141"/>
    </source>
</evidence>
<feature type="transmembrane region" description="Helical" evidence="6">
    <location>
        <begin position="83"/>
        <end position="106"/>
    </location>
</feature>
<dbReference type="InterPro" id="IPR002528">
    <property type="entry name" value="MATE_fam"/>
</dbReference>
<keyword evidence="8" id="KW-1185">Reference proteome</keyword>
<keyword evidence="3 6" id="KW-0812">Transmembrane</keyword>
<comment type="similarity">
    <text evidence="2 6">Belongs to the multi antimicrobial extrusion (MATE) (TC 2.A.66.1) family.</text>
</comment>
<feature type="transmembrane region" description="Helical" evidence="6">
    <location>
        <begin position="46"/>
        <end position="71"/>
    </location>
</feature>
<feature type="transmembrane region" description="Helical" evidence="6">
    <location>
        <begin position="265"/>
        <end position="284"/>
    </location>
</feature>
<feature type="transmembrane region" description="Helical" evidence="6">
    <location>
        <begin position="164"/>
        <end position="185"/>
    </location>
</feature>
<evidence type="ECO:0000313" key="8">
    <source>
        <dbReference type="Proteomes" id="UP001367508"/>
    </source>
</evidence>
<protein>
    <recommendedName>
        <fullName evidence="6">Protein DETOXIFICATION</fullName>
    </recommendedName>
    <alternativeName>
        <fullName evidence="6">Multidrug and toxic compound extrusion protein</fullName>
    </alternativeName>
</protein>
<feature type="transmembrane region" description="Helical" evidence="6">
    <location>
        <begin position="387"/>
        <end position="407"/>
    </location>
</feature>
<feature type="transmembrane region" description="Helical" evidence="6">
    <location>
        <begin position="446"/>
        <end position="468"/>
    </location>
</feature>
<dbReference type="GO" id="GO:1990961">
    <property type="term" value="P:xenobiotic detoxification by transmembrane export across the plasma membrane"/>
    <property type="evidence" value="ECO:0007669"/>
    <property type="project" value="InterPro"/>
</dbReference>
<dbReference type="GO" id="GO:0042910">
    <property type="term" value="F:xenobiotic transmembrane transporter activity"/>
    <property type="evidence" value="ECO:0007669"/>
    <property type="project" value="InterPro"/>
</dbReference>
<feature type="transmembrane region" description="Helical" evidence="6">
    <location>
        <begin position="192"/>
        <end position="213"/>
    </location>
</feature>